<accession>A0ABV8B6C5</accession>
<reference evidence="2" key="1">
    <citation type="journal article" date="2019" name="Int. J. Syst. Evol. Microbiol.">
        <title>The Global Catalogue of Microorganisms (GCM) 10K type strain sequencing project: providing services to taxonomists for standard genome sequencing and annotation.</title>
        <authorList>
            <consortium name="The Broad Institute Genomics Platform"/>
            <consortium name="The Broad Institute Genome Sequencing Center for Infectious Disease"/>
            <person name="Wu L."/>
            <person name="Ma J."/>
        </authorList>
    </citation>
    <scope>NUCLEOTIDE SEQUENCE [LARGE SCALE GENOMIC DNA]</scope>
    <source>
        <strain evidence="2">CCUG 61889</strain>
    </source>
</reference>
<dbReference type="Pfam" id="PF13076">
    <property type="entry name" value="Fur_reg_FbpA"/>
    <property type="match status" value="1"/>
</dbReference>
<proteinExistence type="predicted"/>
<gene>
    <name evidence="1" type="ORF">ACFOU2_21195</name>
</gene>
<name>A0ABV8B6C5_9BACI</name>
<protein>
    <submittedName>
        <fullName evidence="1">Fur-regulated basic protein FbpA</fullName>
    </submittedName>
</protein>
<comment type="caution">
    <text evidence="1">The sequence shown here is derived from an EMBL/GenBank/DDBJ whole genome shotgun (WGS) entry which is preliminary data.</text>
</comment>
<organism evidence="1 2">
    <name type="scientific">Bacillus songklensis</name>
    <dbReference type="NCBI Taxonomy" id="1069116"/>
    <lineage>
        <taxon>Bacteria</taxon>
        <taxon>Bacillati</taxon>
        <taxon>Bacillota</taxon>
        <taxon>Bacilli</taxon>
        <taxon>Bacillales</taxon>
        <taxon>Bacillaceae</taxon>
        <taxon>Bacillus</taxon>
    </lineage>
</organism>
<sequence length="48" mass="5751">MLNQAIQMRKNYLIDQLIEAGYTKMVDGRQLYELTLTELEEVYRNVLE</sequence>
<evidence type="ECO:0000313" key="2">
    <source>
        <dbReference type="Proteomes" id="UP001595752"/>
    </source>
</evidence>
<dbReference type="InterPro" id="IPR025072">
    <property type="entry name" value="Fur_reg_FbpA"/>
</dbReference>
<dbReference type="Proteomes" id="UP001595752">
    <property type="component" value="Unassembled WGS sequence"/>
</dbReference>
<keyword evidence="2" id="KW-1185">Reference proteome</keyword>
<dbReference type="EMBL" id="JBHRZT010000072">
    <property type="protein sequence ID" value="MFC3885851.1"/>
    <property type="molecule type" value="Genomic_DNA"/>
</dbReference>
<evidence type="ECO:0000313" key="1">
    <source>
        <dbReference type="EMBL" id="MFC3885851.1"/>
    </source>
</evidence>